<comment type="caution">
    <text evidence="2">The sequence shown here is derived from an EMBL/GenBank/DDBJ whole genome shotgun (WGS) entry which is preliminary data.</text>
</comment>
<keyword evidence="3" id="KW-1185">Reference proteome</keyword>
<sequence length="104" mass="11435">MRRRAHFASLFVAAIIATAASAQAPVPGISDSEHYGIHGPKFEAIARELLAKRRCKEADFKEVGGFWKSTEPGRPGQYFTYCGGMTLSNKIYVRVSTDKAEVVN</sequence>
<proteinExistence type="predicted"/>
<dbReference type="RefSeq" id="WP_377816652.1">
    <property type="nucleotide sequence ID" value="NZ_JBHSLU010000017.1"/>
</dbReference>
<protein>
    <submittedName>
        <fullName evidence="2">Uncharacterized protein</fullName>
    </submittedName>
</protein>
<keyword evidence="1" id="KW-0732">Signal</keyword>
<evidence type="ECO:0000313" key="2">
    <source>
        <dbReference type="EMBL" id="MFC5505484.1"/>
    </source>
</evidence>
<reference evidence="3" key="1">
    <citation type="journal article" date="2019" name="Int. J. Syst. Evol. Microbiol.">
        <title>The Global Catalogue of Microorganisms (GCM) 10K type strain sequencing project: providing services to taxonomists for standard genome sequencing and annotation.</title>
        <authorList>
            <consortium name="The Broad Institute Genomics Platform"/>
            <consortium name="The Broad Institute Genome Sequencing Center for Infectious Disease"/>
            <person name="Wu L."/>
            <person name="Ma J."/>
        </authorList>
    </citation>
    <scope>NUCLEOTIDE SEQUENCE [LARGE SCALE GENOMIC DNA]</scope>
    <source>
        <strain evidence="3">CCUG 43117</strain>
    </source>
</reference>
<accession>A0ABW0NYG7</accession>
<evidence type="ECO:0000256" key="1">
    <source>
        <dbReference type="SAM" id="SignalP"/>
    </source>
</evidence>
<evidence type="ECO:0000313" key="3">
    <source>
        <dbReference type="Proteomes" id="UP001596060"/>
    </source>
</evidence>
<feature type="signal peptide" evidence="1">
    <location>
        <begin position="1"/>
        <end position="24"/>
    </location>
</feature>
<name>A0ABW0NYG7_9HYPH</name>
<organism evidence="2 3">
    <name type="scientific">Bosea massiliensis</name>
    <dbReference type="NCBI Taxonomy" id="151419"/>
    <lineage>
        <taxon>Bacteria</taxon>
        <taxon>Pseudomonadati</taxon>
        <taxon>Pseudomonadota</taxon>
        <taxon>Alphaproteobacteria</taxon>
        <taxon>Hyphomicrobiales</taxon>
        <taxon>Boseaceae</taxon>
        <taxon>Bosea</taxon>
    </lineage>
</organism>
<dbReference type="EMBL" id="JBHSLU010000017">
    <property type="protein sequence ID" value="MFC5505484.1"/>
    <property type="molecule type" value="Genomic_DNA"/>
</dbReference>
<feature type="chain" id="PRO_5046596147" evidence="1">
    <location>
        <begin position="25"/>
        <end position="104"/>
    </location>
</feature>
<dbReference type="Proteomes" id="UP001596060">
    <property type="component" value="Unassembled WGS sequence"/>
</dbReference>
<gene>
    <name evidence="2" type="ORF">ACFPN9_09465</name>
</gene>